<comment type="similarity">
    <text evidence="1">Belongs to the multi antimicrobial extrusion (MATE) (TC 2.A.66.1) family.</text>
</comment>
<dbReference type="PANTHER" id="PTHR11206">
    <property type="entry name" value="MULTIDRUG RESISTANCE PROTEIN"/>
    <property type="match status" value="1"/>
</dbReference>
<dbReference type="Proteomes" id="UP000321393">
    <property type="component" value="Unassembled WGS sequence"/>
</dbReference>
<feature type="transmembrane region" description="Helical" evidence="2">
    <location>
        <begin position="63"/>
        <end position="84"/>
    </location>
</feature>
<evidence type="ECO:0000313" key="3">
    <source>
        <dbReference type="EMBL" id="KAA0061265.1"/>
    </source>
</evidence>
<dbReference type="GO" id="GO:0042910">
    <property type="term" value="F:xenobiotic transmembrane transporter activity"/>
    <property type="evidence" value="ECO:0007669"/>
    <property type="project" value="InterPro"/>
</dbReference>
<evidence type="ECO:0000256" key="2">
    <source>
        <dbReference type="SAM" id="Phobius"/>
    </source>
</evidence>
<feature type="transmembrane region" description="Helical" evidence="2">
    <location>
        <begin position="26"/>
        <end position="51"/>
    </location>
</feature>
<sequence>MEDGNPDASSNKAPSVSQVVEELKELWGITFPVTAMNFLVFFRQVVSVLFLGRIGSLELAGGALAIGFTNITGYSVMVGLAAGLEPICSQAYGSKNWDLLCLSLQRMILILLFATIPIGFLWLNLDNIMVTKGHEAHDVLHSSSSWPSCASELHDGGGAGDGDTRSGNGFGAYKFEHCGIDVWIRVGMGKKRGDEMDVEVGRSLWRRGASDEVGCTELLGNMFGVVVV</sequence>
<proteinExistence type="inferred from homology"/>
<keyword evidence="2" id="KW-0812">Transmembrane</keyword>
<keyword evidence="2" id="KW-0472">Membrane</keyword>
<accession>A0A5A7V622</accession>
<dbReference type="AlphaFoldDB" id="A0A5A7V622"/>
<name>A0A5A7V622_CUCMM</name>
<dbReference type="Pfam" id="PF01554">
    <property type="entry name" value="MatE"/>
    <property type="match status" value="1"/>
</dbReference>
<dbReference type="OrthoDB" id="1741175at2759"/>
<dbReference type="InterPro" id="IPR002528">
    <property type="entry name" value="MATE_fam"/>
</dbReference>
<reference evidence="5 6" key="1">
    <citation type="submission" date="2019-08" db="EMBL/GenBank/DDBJ databases">
        <title>Draft genome sequences of two oriental melons (Cucumis melo L. var makuwa).</title>
        <authorList>
            <person name="Kwon S.-Y."/>
        </authorList>
    </citation>
    <scope>NUCLEOTIDE SEQUENCE [LARGE SCALE GENOMIC DNA]</scope>
    <source>
        <strain evidence="6">cv. Chang Bougi</strain>
        <strain evidence="5">cv. SW 3</strain>
        <tissue evidence="3">Leaf</tissue>
    </source>
</reference>
<dbReference type="Proteomes" id="UP000321947">
    <property type="component" value="Unassembled WGS sequence"/>
</dbReference>
<dbReference type="GO" id="GO:0016020">
    <property type="term" value="C:membrane"/>
    <property type="evidence" value="ECO:0007669"/>
    <property type="project" value="InterPro"/>
</dbReference>
<organism evidence="3 5">
    <name type="scientific">Cucumis melo var. makuwa</name>
    <name type="common">Oriental melon</name>
    <dbReference type="NCBI Taxonomy" id="1194695"/>
    <lineage>
        <taxon>Eukaryota</taxon>
        <taxon>Viridiplantae</taxon>
        <taxon>Streptophyta</taxon>
        <taxon>Embryophyta</taxon>
        <taxon>Tracheophyta</taxon>
        <taxon>Spermatophyta</taxon>
        <taxon>Magnoliopsida</taxon>
        <taxon>eudicotyledons</taxon>
        <taxon>Gunneridae</taxon>
        <taxon>Pentapetalae</taxon>
        <taxon>rosids</taxon>
        <taxon>fabids</taxon>
        <taxon>Cucurbitales</taxon>
        <taxon>Cucurbitaceae</taxon>
        <taxon>Benincaseae</taxon>
        <taxon>Cucumis</taxon>
    </lineage>
</organism>
<gene>
    <name evidence="4" type="ORF">E5676_scaffold39G00110</name>
    <name evidence="3" type="ORF">E6C27_scaffold455G001060</name>
</gene>
<evidence type="ECO:0000313" key="5">
    <source>
        <dbReference type="Proteomes" id="UP000321393"/>
    </source>
</evidence>
<dbReference type="EMBL" id="SSTE01005050">
    <property type="protein sequence ID" value="KAA0061265.1"/>
    <property type="molecule type" value="Genomic_DNA"/>
</dbReference>
<evidence type="ECO:0000256" key="1">
    <source>
        <dbReference type="ARBA" id="ARBA00010199"/>
    </source>
</evidence>
<dbReference type="GO" id="GO:0015297">
    <property type="term" value="F:antiporter activity"/>
    <property type="evidence" value="ECO:0007669"/>
    <property type="project" value="InterPro"/>
</dbReference>
<feature type="transmembrane region" description="Helical" evidence="2">
    <location>
        <begin position="104"/>
        <end position="123"/>
    </location>
</feature>
<protein>
    <submittedName>
        <fullName evidence="3">Protein DETOXIFICATION 54</fullName>
    </submittedName>
</protein>
<keyword evidence="2" id="KW-1133">Transmembrane helix</keyword>
<evidence type="ECO:0000313" key="6">
    <source>
        <dbReference type="Proteomes" id="UP000321947"/>
    </source>
</evidence>
<evidence type="ECO:0000313" key="4">
    <source>
        <dbReference type="EMBL" id="TYK09845.1"/>
    </source>
</evidence>
<dbReference type="EMBL" id="SSTD01011273">
    <property type="protein sequence ID" value="TYK09845.1"/>
    <property type="molecule type" value="Genomic_DNA"/>
</dbReference>
<comment type="caution">
    <text evidence="3">The sequence shown here is derived from an EMBL/GenBank/DDBJ whole genome shotgun (WGS) entry which is preliminary data.</text>
</comment>